<dbReference type="Proteomes" id="UP001208689">
    <property type="component" value="Chromosome"/>
</dbReference>
<keyword evidence="2" id="KW-0812">Transmembrane</keyword>
<dbReference type="PANTHER" id="PTHR23525:SF1">
    <property type="entry name" value="NODULIN-LIKE DOMAIN-CONTAINING PROTEIN"/>
    <property type="match status" value="1"/>
</dbReference>
<dbReference type="PANTHER" id="PTHR23525">
    <property type="entry name" value="TRANSPORTER, PUTATIVE-RELATED"/>
    <property type="match status" value="1"/>
</dbReference>
<feature type="transmembrane region" description="Helical" evidence="2">
    <location>
        <begin position="313"/>
        <end position="329"/>
    </location>
</feature>
<keyword evidence="2" id="KW-1133">Transmembrane helix</keyword>
<dbReference type="Gene3D" id="1.20.1250.20">
    <property type="entry name" value="MFS general substrate transporter like domains"/>
    <property type="match status" value="2"/>
</dbReference>
<feature type="transmembrane region" description="Helical" evidence="2">
    <location>
        <begin position="245"/>
        <end position="269"/>
    </location>
</feature>
<keyword evidence="5" id="KW-1185">Reference proteome</keyword>
<feature type="domain" description="Major facilitator superfamily (MFS) profile" evidence="3">
    <location>
        <begin position="14"/>
        <end position="426"/>
    </location>
</feature>
<dbReference type="InterPro" id="IPR036259">
    <property type="entry name" value="MFS_trans_sf"/>
</dbReference>
<feature type="transmembrane region" description="Helical" evidence="2">
    <location>
        <begin position="51"/>
        <end position="74"/>
    </location>
</feature>
<feature type="transmembrane region" description="Helical" evidence="2">
    <location>
        <begin position="177"/>
        <end position="196"/>
    </location>
</feature>
<dbReference type="EMBL" id="CP104013">
    <property type="protein sequence ID" value="UYP44805.1"/>
    <property type="molecule type" value="Genomic_DNA"/>
</dbReference>
<feature type="transmembrane region" description="Helical" evidence="2">
    <location>
        <begin position="20"/>
        <end position="44"/>
    </location>
</feature>
<evidence type="ECO:0000256" key="2">
    <source>
        <dbReference type="SAM" id="Phobius"/>
    </source>
</evidence>
<feature type="transmembrane region" description="Helical" evidence="2">
    <location>
        <begin position="281"/>
        <end position="301"/>
    </location>
</feature>
<dbReference type="InterPro" id="IPR011701">
    <property type="entry name" value="MFS"/>
</dbReference>
<dbReference type="InterPro" id="IPR020846">
    <property type="entry name" value="MFS_dom"/>
</dbReference>
<keyword evidence="2" id="KW-0472">Membrane</keyword>
<reference evidence="4" key="1">
    <citation type="submission" date="2022-09" db="EMBL/GenBank/DDBJ databases">
        <title>Actin cytoskeleton and complex cell architecture in an #Asgard archaeon.</title>
        <authorList>
            <person name="Ponce Toledo R.I."/>
            <person name="Schleper C."/>
            <person name="Rodrigues Oliveira T."/>
            <person name="Wollweber F."/>
            <person name="Xu J."/>
            <person name="Rittmann S."/>
            <person name="Klingl A."/>
            <person name="Pilhofer M."/>
        </authorList>
    </citation>
    <scope>NUCLEOTIDE SEQUENCE</scope>
    <source>
        <strain evidence="4">B-35</strain>
    </source>
</reference>
<feature type="region of interest" description="Disordered" evidence="1">
    <location>
        <begin position="211"/>
        <end position="230"/>
    </location>
</feature>
<feature type="transmembrane region" description="Helical" evidence="2">
    <location>
        <begin position="146"/>
        <end position="165"/>
    </location>
</feature>
<name>A0ABY6HMR6_9ARCH</name>
<dbReference type="Pfam" id="PF07690">
    <property type="entry name" value="MFS_1"/>
    <property type="match status" value="2"/>
</dbReference>
<feature type="transmembrane region" description="Helical" evidence="2">
    <location>
        <begin position="86"/>
        <end position="116"/>
    </location>
</feature>
<feature type="transmembrane region" description="Helical" evidence="2">
    <location>
        <begin position="400"/>
        <end position="422"/>
    </location>
</feature>
<evidence type="ECO:0000313" key="5">
    <source>
        <dbReference type="Proteomes" id="UP001208689"/>
    </source>
</evidence>
<evidence type="ECO:0000313" key="4">
    <source>
        <dbReference type="EMBL" id="UYP44805.1"/>
    </source>
</evidence>
<proteinExistence type="predicted"/>
<evidence type="ECO:0000259" key="3">
    <source>
        <dbReference type="PROSITE" id="PS50850"/>
    </source>
</evidence>
<sequence>MFQKLKSFRNLNHNVRLVLWFTLMQSLGRGIWMGNVLSSFIYLLSDSSSQLLGLTSAATGVTMTIVVFPSGFLADRFRRDWMLKAAAVFGLISAGILFFANTLTMIFISLIIWGLYQGLTRPSLEALFADSVPSGDRSVIYSWRQMFGQIGMAIGPFLNIILFLILGDEWDLSILKWVMGVGLIFSLISLAMMFLFSDKKSLGSLSDSIPLPDTTTENEEPQGDLPFAFDSSRTKTKIPLIPTKFIPYILVGCNIIIGLGAGMTVKFFPIFFMEEYTMSPILVQIISGLTSIATGFSGLLAQRYSKANGRPQMIFLVQAVATICLGIIATYPPMWLLIIIFILRGSFMNAAQPLSRSILMDIIPKEKRGLWNSLEALAWGLFWNVSAVVGGYLIGPNNNFRLNFLVTMGIYVFGTLPVILLFKSVASEK</sequence>
<organism evidence="4 5">
    <name type="scientific">Candidatus Lokiarchaeum ossiferum</name>
    <dbReference type="NCBI Taxonomy" id="2951803"/>
    <lineage>
        <taxon>Archaea</taxon>
        <taxon>Promethearchaeati</taxon>
        <taxon>Promethearchaeota</taxon>
        <taxon>Promethearchaeia</taxon>
        <taxon>Promethearchaeales</taxon>
        <taxon>Promethearchaeaceae</taxon>
        <taxon>Candidatus Lokiarchaeum</taxon>
    </lineage>
</organism>
<feature type="transmembrane region" description="Helical" evidence="2">
    <location>
        <begin position="376"/>
        <end position="394"/>
    </location>
</feature>
<dbReference type="PROSITE" id="PS50850">
    <property type="entry name" value="MFS"/>
    <property type="match status" value="1"/>
</dbReference>
<dbReference type="SUPFAM" id="SSF103473">
    <property type="entry name" value="MFS general substrate transporter"/>
    <property type="match status" value="1"/>
</dbReference>
<evidence type="ECO:0000256" key="1">
    <source>
        <dbReference type="SAM" id="MobiDB-lite"/>
    </source>
</evidence>
<protein>
    <recommendedName>
        <fullName evidence="3">Major facilitator superfamily (MFS) profile domain-containing protein</fullName>
    </recommendedName>
</protein>
<accession>A0ABY6HMR6</accession>
<gene>
    <name evidence="4" type="ORF">NEF87_001090</name>
</gene>